<accession>A0ABN9XVD5</accession>
<dbReference type="Proteomes" id="UP001189429">
    <property type="component" value="Unassembled WGS sequence"/>
</dbReference>
<feature type="region of interest" description="Disordered" evidence="1">
    <location>
        <begin position="307"/>
        <end position="361"/>
    </location>
</feature>
<keyword evidence="3" id="KW-1185">Reference proteome</keyword>
<feature type="compositionally biased region" description="Low complexity" evidence="1">
    <location>
        <begin position="337"/>
        <end position="350"/>
    </location>
</feature>
<feature type="non-terminal residue" evidence="2">
    <location>
        <position position="1"/>
    </location>
</feature>
<evidence type="ECO:0000256" key="1">
    <source>
        <dbReference type="SAM" id="MobiDB-lite"/>
    </source>
</evidence>
<evidence type="ECO:0000313" key="2">
    <source>
        <dbReference type="EMBL" id="CAK0902756.1"/>
    </source>
</evidence>
<comment type="caution">
    <text evidence="2">The sequence shown here is derived from an EMBL/GenBank/DDBJ whole genome shotgun (WGS) entry which is preliminary data.</text>
</comment>
<name>A0ABN9XVD5_9DINO</name>
<gene>
    <name evidence="2" type="ORF">PCOR1329_LOCUS79256</name>
</gene>
<sequence length="579" mass="63363">HHHTLRGNDKKEMKAHIRFGNVTEWGPQAANFCRAIGCTYHLIALAETRVGANGILGQIGKLAVDGWKLAAAPALPTYKSDKGAHGGEWVLTRRDIAATTFEGCREHYLKRHNRQPFVGFSPTIYRAKSGDVVVVAACLRPGLRDQGANRGILASISTFVDMLTAPWVILADWNKEPRWRGDETWLAEWQGAVLNDPECKATCDKGKGSACDCVIARADFVARLDVEVVCDVPWKNRCGVKVAAGRAGPWARKSIAVPKALPARARPGKVADPGSARSKARSEALRTRGERVPEHKRNEFDTFHSESVGAAKERPAPSIIPQAGRDKTAGEVRNYPRCRGTAGGYRTTGRVMKASPGRTRLGGPEATWWRSLSALILRCAALVKNAKDPEARQQIHRAPPGKLEDLGDPQAQDNHFGAKTVPEETDEWKAQISTLEFCEGGDLQYLCATTAARALAAMARAAGRARKRHPEWAKLAWEDSPGKLHQAVADLETQRLAAGARRGIWKSDRYGEDQIIDACERAIELAKEDPLPIIEPQHIQAVVGVANPNKPRGVDNVGPIDIQRFPQQGIQELSNMCTK</sequence>
<feature type="region of interest" description="Disordered" evidence="1">
    <location>
        <begin position="262"/>
        <end position="291"/>
    </location>
</feature>
<protein>
    <submittedName>
        <fullName evidence="2">Uncharacterized protein</fullName>
    </submittedName>
</protein>
<dbReference type="EMBL" id="CAUYUJ010021111">
    <property type="protein sequence ID" value="CAK0902756.1"/>
    <property type="molecule type" value="Genomic_DNA"/>
</dbReference>
<feature type="non-terminal residue" evidence="2">
    <location>
        <position position="579"/>
    </location>
</feature>
<organism evidence="2 3">
    <name type="scientific">Prorocentrum cordatum</name>
    <dbReference type="NCBI Taxonomy" id="2364126"/>
    <lineage>
        <taxon>Eukaryota</taxon>
        <taxon>Sar</taxon>
        <taxon>Alveolata</taxon>
        <taxon>Dinophyceae</taxon>
        <taxon>Prorocentrales</taxon>
        <taxon>Prorocentraceae</taxon>
        <taxon>Prorocentrum</taxon>
    </lineage>
</organism>
<reference evidence="2" key="1">
    <citation type="submission" date="2023-10" db="EMBL/GenBank/DDBJ databases">
        <authorList>
            <person name="Chen Y."/>
            <person name="Shah S."/>
            <person name="Dougan E. K."/>
            <person name="Thang M."/>
            <person name="Chan C."/>
        </authorList>
    </citation>
    <scope>NUCLEOTIDE SEQUENCE [LARGE SCALE GENOMIC DNA]</scope>
</reference>
<proteinExistence type="predicted"/>
<feature type="compositionally biased region" description="Basic and acidic residues" evidence="1">
    <location>
        <begin position="280"/>
        <end position="291"/>
    </location>
</feature>
<evidence type="ECO:0000313" key="3">
    <source>
        <dbReference type="Proteomes" id="UP001189429"/>
    </source>
</evidence>